<dbReference type="PATRIC" id="fig|1365250.3.peg.4016"/>
<dbReference type="GO" id="GO:0016758">
    <property type="term" value="F:hexosyltransferase activity"/>
    <property type="evidence" value="ECO:0007669"/>
    <property type="project" value="UniProtKB-ARBA"/>
</dbReference>
<proteinExistence type="predicted"/>
<name>A0A166VL30_9GAMM</name>
<dbReference type="InterPro" id="IPR029044">
    <property type="entry name" value="Nucleotide-diphossugar_trans"/>
</dbReference>
<dbReference type="PANTHER" id="PTHR22916">
    <property type="entry name" value="GLYCOSYLTRANSFERASE"/>
    <property type="match status" value="1"/>
</dbReference>
<protein>
    <recommendedName>
        <fullName evidence="1">Glycosyltransferase 2-like domain-containing protein</fullName>
    </recommendedName>
</protein>
<dbReference type="RefSeq" id="WP_063356959.1">
    <property type="nucleotide sequence ID" value="NZ_AQHB01000016.1"/>
</dbReference>
<sequence>MIDPQSFLKNRVVNKNKLTIIFITYNHEEFVAQALDSILLQETDYSFQVLAYDDASTDGTRQIVQSYCDKYPDIFIPVLPDENLYSQGVRPVADILLPLCNSEYVATLEGDDAWTDPDKLQKQITFLDANPDYVLAVHDVTSICEKNEVIEPVFLPDFYRKDFTGVELQKCWGGIMTQTAMYRNVLGVIPSEFHKAFSGDLFLASLLGAHGKSKFMFDISPSLYRRHVGGVFTSLDSSLAQDMQALNFFWLYRYYRRTENSELAEFYKQRIGQKLGLVSQPSGTF</sequence>
<reference evidence="2 3" key="1">
    <citation type="submission" date="2013-07" db="EMBL/GenBank/DDBJ databases">
        <title>Comparative Genomic and Metabolomic Analysis of Twelve Strains of Pseudoalteromonas luteoviolacea.</title>
        <authorList>
            <person name="Vynne N.G."/>
            <person name="Mansson M."/>
            <person name="Gram L."/>
        </authorList>
    </citation>
    <scope>NUCLEOTIDE SEQUENCE [LARGE SCALE GENOMIC DNA]</scope>
    <source>
        <strain evidence="2 3">DSM 6061</strain>
    </source>
</reference>
<dbReference type="AlphaFoldDB" id="A0A166VL30"/>
<dbReference type="GeneID" id="57361103"/>
<dbReference type="Gene3D" id="3.90.550.10">
    <property type="entry name" value="Spore Coat Polysaccharide Biosynthesis Protein SpsA, Chain A"/>
    <property type="match status" value="1"/>
</dbReference>
<evidence type="ECO:0000313" key="2">
    <source>
        <dbReference type="EMBL" id="KZN32987.1"/>
    </source>
</evidence>
<dbReference type="EMBL" id="AUYB01000126">
    <property type="protein sequence ID" value="KZN32987.1"/>
    <property type="molecule type" value="Genomic_DNA"/>
</dbReference>
<keyword evidence="3" id="KW-1185">Reference proteome</keyword>
<feature type="domain" description="Glycosyltransferase 2-like" evidence="1">
    <location>
        <begin position="19"/>
        <end position="175"/>
    </location>
</feature>
<accession>A0A166VL30</accession>
<gene>
    <name evidence="2" type="ORF">N475_20925</name>
</gene>
<comment type="caution">
    <text evidence="2">The sequence shown here is derived from an EMBL/GenBank/DDBJ whole genome shotgun (WGS) entry which is preliminary data.</text>
</comment>
<dbReference type="InterPro" id="IPR001173">
    <property type="entry name" value="Glyco_trans_2-like"/>
</dbReference>
<evidence type="ECO:0000313" key="3">
    <source>
        <dbReference type="Proteomes" id="UP000076643"/>
    </source>
</evidence>
<organism evidence="2 3">
    <name type="scientific">Pseudoalteromonas luteoviolacea DSM 6061</name>
    <dbReference type="NCBI Taxonomy" id="1365250"/>
    <lineage>
        <taxon>Bacteria</taxon>
        <taxon>Pseudomonadati</taxon>
        <taxon>Pseudomonadota</taxon>
        <taxon>Gammaproteobacteria</taxon>
        <taxon>Alteromonadales</taxon>
        <taxon>Pseudoalteromonadaceae</taxon>
        <taxon>Pseudoalteromonas</taxon>
    </lineage>
</organism>
<evidence type="ECO:0000259" key="1">
    <source>
        <dbReference type="Pfam" id="PF00535"/>
    </source>
</evidence>
<dbReference type="SUPFAM" id="SSF53448">
    <property type="entry name" value="Nucleotide-diphospho-sugar transferases"/>
    <property type="match status" value="1"/>
</dbReference>
<dbReference type="PANTHER" id="PTHR22916:SF3">
    <property type="entry name" value="UDP-GLCNAC:BETAGAL BETA-1,3-N-ACETYLGLUCOSAMINYLTRANSFERASE-LIKE PROTEIN 1"/>
    <property type="match status" value="1"/>
</dbReference>
<dbReference type="Pfam" id="PF00535">
    <property type="entry name" value="Glycos_transf_2"/>
    <property type="match status" value="1"/>
</dbReference>
<dbReference type="Proteomes" id="UP000076643">
    <property type="component" value="Unassembled WGS sequence"/>
</dbReference>